<dbReference type="InterPro" id="IPR052164">
    <property type="entry name" value="Anthracycline_SecMetBiosynth"/>
</dbReference>
<dbReference type="CDD" id="cd07247">
    <property type="entry name" value="SgaA_N_like"/>
    <property type="match status" value="1"/>
</dbReference>
<accession>A0A841ACC0</accession>
<proteinExistence type="predicted"/>
<dbReference type="SUPFAM" id="SSF54593">
    <property type="entry name" value="Glyoxalase/Bleomycin resistance protein/Dihydroxybiphenyl dioxygenase"/>
    <property type="match status" value="1"/>
</dbReference>
<evidence type="ECO:0000259" key="2">
    <source>
        <dbReference type="PROSITE" id="PS51819"/>
    </source>
</evidence>
<dbReference type="AlphaFoldDB" id="A0A841ACC0"/>
<dbReference type="PANTHER" id="PTHR33993:SF2">
    <property type="entry name" value="VOC DOMAIN-CONTAINING PROTEIN"/>
    <property type="match status" value="1"/>
</dbReference>
<dbReference type="Pfam" id="PF22677">
    <property type="entry name" value="Ble-like_N"/>
    <property type="match status" value="1"/>
</dbReference>
<evidence type="ECO:0000313" key="4">
    <source>
        <dbReference type="Proteomes" id="UP000588158"/>
    </source>
</evidence>
<keyword evidence="4" id="KW-1185">Reference proteome</keyword>
<gene>
    <name evidence="3" type="ORF">HNR70_002702</name>
</gene>
<feature type="compositionally biased region" description="Polar residues" evidence="1">
    <location>
        <begin position="1"/>
        <end position="17"/>
    </location>
</feature>
<organism evidence="3 4">
    <name type="scientific">Brachybacterium aquaticum</name>
    <dbReference type="NCBI Taxonomy" id="1432564"/>
    <lineage>
        <taxon>Bacteria</taxon>
        <taxon>Bacillati</taxon>
        <taxon>Actinomycetota</taxon>
        <taxon>Actinomycetes</taxon>
        <taxon>Micrococcales</taxon>
        <taxon>Dermabacteraceae</taxon>
        <taxon>Brachybacterium</taxon>
    </lineage>
</organism>
<feature type="domain" description="VOC" evidence="2">
    <location>
        <begin position="28"/>
        <end position="151"/>
    </location>
</feature>
<dbReference type="Gene3D" id="3.10.180.10">
    <property type="entry name" value="2,3-Dihydroxybiphenyl 1,2-Dioxygenase, domain 1"/>
    <property type="match status" value="1"/>
</dbReference>
<dbReference type="InterPro" id="IPR037523">
    <property type="entry name" value="VOC_core"/>
</dbReference>
<reference evidence="3 4" key="1">
    <citation type="submission" date="2020-08" db="EMBL/GenBank/DDBJ databases">
        <title>Sequencing the genomes of 1000 actinobacteria strains.</title>
        <authorList>
            <person name="Klenk H.-P."/>
        </authorList>
    </citation>
    <scope>NUCLEOTIDE SEQUENCE [LARGE SCALE GENOMIC DNA]</scope>
    <source>
        <strain evidence="3 4">DSM 28796</strain>
    </source>
</reference>
<evidence type="ECO:0000313" key="3">
    <source>
        <dbReference type="EMBL" id="MBB5832889.1"/>
    </source>
</evidence>
<dbReference type="InterPro" id="IPR053863">
    <property type="entry name" value="Glyoxy/Ble-like_N"/>
</dbReference>
<evidence type="ECO:0000256" key="1">
    <source>
        <dbReference type="SAM" id="MobiDB-lite"/>
    </source>
</evidence>
<dbReference type="PROSITE" id="PS51819">
    <property type="entry name" value="VOC"/>
    <property type="match status" value="1"/>
</dbReference>
<sequence length="156" mass="16261">MTENDPTPGNSAEQSDTAPAEGDYTLGRPVHFEIQAEDPARAVAFYSEVFGWRSEDWSGFAGMPYFGITTGTSGAGIDGAIMGRPGGTNAEVGGPVMGAVITMGVADYDAVAAKILAAGGTEALPKYALPGMAWQGYFHDTENNVFGIHQPDPEAK</sequence>
<keyword evidence="3" id="KW-0456">Lyase</keyword>
<dbReference type="EMBL" id="JACHLZ010000001">
    <property type="protein sequence ID" value="MBB5832889.1"/>
    <property type="molecule type" value="Genomic_DNA"/>
</dbReference>
<dbReference type="GO" id="GO:0016829">
    <property type="term" value="F:lyase activity"/>
    <property type="evidence" value="ECO:0007669"/>
    <property type="project" value="UniProtKB-KW"/>
</dbReference>
<dbReference type="PANTHER" id="PTHR33993">
    <property type="entry name" value="GLYOXALASE-RELATED"/>
    <property type="match status" value="1"/>
</dbReference>
<name>A0A841ACC0_9MICO</name>
<protein>
    <submittedName>
        <fullName evidence="3">Putative enzyme related to lactoylglutathione lyase</fullName>
    </submittedName>
</protein>
<dbReference type="InterPro" id="IPR029068">
    <property type="entry name" value="Glyas_Bleomycin-R_OHBP_Dase"/>
</dbReference>
<feature type="region of interest" description="Disordered" evidence="1">
    <location>
        <begin position="1"/>
        <end position="26"/>
    </location>
</feature>
<dbReference type="RefSeq" id="WP_184326141.1">
    <property type="nucleotide sequence ID" value="NZ_JACHLZ010000001.1"/>
</dbReference>
<dbReference type="Proteomes" id="UP000588158">
    <property type="component" value="Unassembled WGS sequence"/>
</dbReference>
<comment type="caution">
    <text evidence="3">The sequence shown here is derived from an EMBL/GenBank/DDBJ whole genome shotgun (WGS) entry which is preliminary data.</text>
</comment>